<dbReference type="InterPro" id="IPR014571">
    <property type="entry name" value="UCP032620"/>
</dbReference>
<feature type="domain" description="CD-NTase-associated protein 12/Pycsar effector protein TIR" evidence="1">
    <location>
        <begin position="23"/>
        <end position="141"/>
    </location>
</feature>
<dbReference type="InterPro" id="IPR019302">
    <property type="entry name" value="CAP12/PCTIR_TIR_dom"/>
</dbReference>
<name>A0ABV4MBV7_9VIBR</name>
<keyword evidence="3" id="KW-1185">Reference proteome</keyword>
<comment type="caution">
    <text evidence="2">The sequence shown here is derived from an EMBL/GenBank/DDBJ whole genome shotgun (WGS) entry which is preliminary data.</text>
</comment>
<dbReference type="Pfam" id="PF10137">
    <property type="entry name" value="CAP12-PCTIR_TIR"/>
    <property type="match status" value="1"/>
</dbReference>
<protein>
    <submittedName>
        <fullName evidence="2">TIR domain-containing protein</fullName>
    </submittedName>
</protein>
<accession>A0ABV4MBV7</accession>
<proteinExistence type="predicted"/>
<dbReference type="Proteomes" id="UP001569153">
    <property type="component" value="Unassembled WGS sequence"/>
</dbReference>
<sequence>QPLSQSYPAIQGLNLDKSTMKNKVFIVHGHDELVKEKVARFIAQVGLDPIILHEQFSGSKTIIEKIEHYADQACYAIVLYTPCDRGAKANEKSPKYRARQNVVFEHGYFIGKLGRDKVTAVVKGDIELPNDFSGVVYEKFDDTDSWKLALAKEMRGGGCEIDLNALA</sequence>
<feature type="non-terminal residue" evidence="2">
    <location>
        <position position="1"/>
    </location>
</feature>
<evidence type="ECO:0000313" key="3">
    <source>
        <dbReference type="Proteomes" id="UP001569153"/>
    </source>
</evidence>
<dbReference type="RefSeq" id="WP_371731202.1">
    <property type="nucleotide sequence ID" value="NZ_JBGOOT010000051.1"/>
</dbReference>
<evidence type="ECO:0000313" key="2">
    <source>
        <dbReference type="EMBL" id="MEZ8196997.1"/>
    </source>
</evidence>
<dbReference type="EMBL" id="JBGOOT010000051">
    <property type="protein sequence ID" value="MEZ8196997.1"/>
    <property type="molecule type" value="Genomic_DNA"/>
</dbReference>
<dbReference type="PIRSF" id="PIRSF032620">
    <property type="entry name" value="UCP032620"/>
    <property type="match status" value="1"/>
</dbReference>
<reference evidence="2 3" key="1">
    <citation type="submission" date="2024-06" db="EMBL/GenBank/DDBJ databases">
        <authorList>
            <person name="Steensen K."/>
            <person name="Seneca J."/>
            <person name="Bartlau N."/>
            <person name="Yu A.X."/>
            <person name="Polz M.F."/>
        </authorList>
    </citation>
    <scope>NUCLEOTIDE SEQUENCE [LARGE SCALE GENOMIC DNA]</scope>
    <source>
        <strain evidence="2 3">FF146</strain>
    </source>
</reference>
<evidence type="ECO:0000259" key="1">
    <source>
        <dbReference type="Pfam" id="PF10137"/>
    </source>
</evidence>
<gene>
    <name evidence="2" type="ORF">ACED38_19265</name>
</gene>
<organism evidence="2 3">
    <name type="scientific">Vibrio cortegadensis</name>
    <dbReference type="NCBI Taxonomy" id="1328770"/>
    <lineage>
        <taxon>Bacteria</taxon>
        <taxon>Pseudomonadati</taxon>
        <taxon>Pseudomonadota</taxon>
        <taxon>Gammaproteobacteria</taxon>
        <taxon>Vibrionales</taxon>
        <taxon>Vibrionaceae</taxon>
        <taxon>Vibrio</taxon>
    </lineage>
</organism>